<gene>
    <name evidence="1" type="ORF">LWI29_021352</name>
</gene>
<organism evidence="1 2">
    <name type="scientific">Acer saccharum</name>
    <name type="common">Sugar maple</name>
    <dbReference type="NCBI Taxonomy" id="4024"/>
    <lineage>
        <taxon>Eukaryota</taxon>
        <taxon>Viridiplantae</taxon>
        <taxon>Streptophyta</taxon>
        <taxon>Embryophyta</taxon>
        <taxon>Tracheophyta</taxon>
        <taxon>Spermatophyta</taxon>
        <taxon>Magnoliopsida</taxon>
        <taxon>eudicotyledons</taxon>
        <taxon>Gunneridae</taxon>
        <taxon>Pentapetalae</taxon>
        <taxon>rosids</taxon>
        <taxon>malvids</taxon>
        <taxon>Sapindales</taxon>
        <taxon>Sapindaceae</taxon>
        <taxon>Hippocastanoideae</taxon>
        <taxon>Acereae</taxon>
        <taxon>Acer</taxon>
    </lineage>
</organism>
<dbReference type="Proteomes" id="UP001168877">
    <property type="component" value="Unassembled WGS sequence"/>
</dbReference>
<accession>A0AA39T3R3</accession>
<reference evidence="1" key="2">
    <citation type="submission" date="2023-06" db="EMBL/GenBank/DDBJ databases">
        <authorList>
            <person name="Swenson N.G."/>
            <person name="Wegrzyn J.L."/>
            <person name="Mcevoy S.L."/>
        </authorList>
    </citation>
    <scope>NUCLEOTIDE SEQUENCE</scope>
    <source>
        <strain evidence="1">NS2018</strain>
        <tissue evidence="1">Leaf</tissue>
    </source>
</reference>
<evidence type="ECO:0000313" key="1">
    <source>
        <dbReference type="EMBL" id="KAK0601112.1"/>
    </source>
</evidence>
<dbReference type="AlphaFoldDB" id="A0AA39T3R3"/>
<comment type="caution">
    <text evidence="1">The sequence shown here is derived from an EMBL/GenBank/DDBJ whole genome shotgun (WGS) entry which is preliminary data.</text>
</comment>
<keyword evidence="2" id="KW-1185">Reference proteome</keyword>
<protein>
    <submittedName>
        <fullName evidence="1">Uncharacterized protein</fullName>
    </submittedName>
</protein>
<evidence type="ECO:0000313" key="2">
    <source>
        <dbReference type="Proteomes" id="UP001168877"/>
    </source>
</evidence>
<dbReference type="EMBL" id="JAUESC010000003">
    <property type="protein sequence ID" value="KAK0601112.1"/>
    <property type="molecule type" value="Genomic_DNA"/>
</dbReference>
<proteinExistence type="predicted"/>
<sequence length="142" mass="15220">MVQNLGNQSEFVEKRVRKPVITALVTSAAANRVGGYPGRIQARVGYPGRTERLGRTSGRTSGRISGRISGRTSGRILQFGRGRRLARGGDAPVGRLRVGGAWSHSPTSGGACGLSVAPIWLKFSPVHSFRRVEHSGVLKILF</sequence>
<reference evidence="1" key="1">
    <citation type="journal article" date="2022" name="Plant J.">
        <title>Strategies of tolerance reflected in two North American maple genomes.</title>
        <authorList>
            <person name="McEvoy S.L."/>
            <person name="Sezen U.U."/>
            <person name="Trouern-Trend A."/>
            <person name="McMahon S.M."/>
            <person name="Schaberg P.G."/>
            <person name="Yang J."/>
            <person name="Wegrzyn J.L."/>
            <person name="Swenson N.G."/>
        </authorList>
    </citation>
    <scope>NUCLEOTIDE SEQUENCE</scope>
    <source>
        <strain evidence="1">NS2018</strain>
    </source>
</reference>
<name>A0AA39T3R3_ACESA</name>